<dbReference type="Gene3D" id="3.40.50.720">
    <property type="entry name" value="NAD(P)-binding Rossmann-like Domain"/>
    <property type="match status" value="1"/>
</dbReference>
<dbReference type="InterPro" id="IPR002912">
    <property type="entry name" value="ACT_dom"/>
</dbReference>
<dbReference type="InterPro" id="IPR016204">
    <property type="entry name" value="HDH"/>
</dbReference>
<dbReference type="AlphaFoldDB" id="A0A0P9CS04"/>
<evidence type="ECO:0000256" key="11">
    <source>
        <dbReference type="ARBA" id="ARBA00023002"/>
    </source>
</evidence>
<comment type="cofactor">
    <cofactor evidence="1">
        <name>a metal cation</name>
        <dbReference type="ChEBI" id="CHEBI:25213"/>
    </cofactor>
</comment>
<keyword evidence="7 18" id="KW-0028">Amino-acid biosynthesis</keyword>
<dbReference type="GO" id="GO:0009086">
    <property type="term" value="P:methionine biosynthetic process"/>
    <property type="evidence" value="ECO:0007669"/>
    <property type="project" value="UniProtKB-KW"/>
</dbReference>
<organism evidence="21 22">
    <name type="scientific">Alicyclobacillus ferrooxydans</name>
    <dbReference type="NCBI Taxonomy" id="471514"/>
    <lineage>
        <taxon>Bacteria</taxon>
        <taxon>Bacillati</taxon>
        <taxon>Bacillota</taxon>
        <taxon>Bacilli</taxon>
        <taxon>Bacillales</taxon>
        <taxon>Alicyclobacillaceae</taxon>
        <taxon>Alicyclobacillus</taxon>
    </lineage>
</organism>
<evidence type="ECO:0000256" key="2">
    <source>
        <dbReference type="ARBA" id="ARBA00005056"/>
    </source>
</evidence>
<evidence type="ECO:0000256" key="3">
    <source>
        <dbReference type="ARBA" id="ARBA00005062"/>
    </source>
</evidence>
<accession>A0A0P9CS04</accession>
<feature type="binding site" evidence="17">
    <location>
        <begin position="8"/>
        <end position="15"/>
    </location>
    <ligand>
        <name>NADP(+)</name>
        <dbReference type="ChEBI" id="CHEBI:58349"/>
    </ligand>
</feature>
<evidence type="ECO:0000256" key="19">
    <source>
        <dbReference type="RuleBase" id="RU004171"/>
    </source>
</evidence>
<sequence length="425" mass="45350">MTLLIGLLGCGTVGSGVVELVERRADKIAQMTGLRPSIAKILVRNKEKARPSSIDPAKLTTDPKDILDDPKISLVIETIGGIEPAREFILAALKAGKHVVTANKDLIALHGPEILETAERNQVDILYEAAVGGAIPLVRPLKESLASSDITDLKGIINGTTNYILSKMTDAGLSFDEALSEAQRLGYAESDPSSDVDGLDAARKLAILSSIAFASIVELSDVRVQGIRNVTAADVRFADQLGYVIKLLAVGKDRDGRLSLEVRPSLVPKSHPLAHVSESYNALYVRGDAAGDLMFFGQGAGSMPTASAVVGDVIEALRNIQLGVSGHSQNLIGTQKTAEASKDLTPYYMRLSAEDQPGVFAEIAKVFGETEVSMSNVLQTPTRLGHADIVVVTHNASAQHMDITVKRLQELRHVSVIHTVMPVES</sequence>
<evidence type="ECO:0000256" key="16">
    <source>
        <dbReference type="PIRSR" id="PIRSR000098-1"/>
    </source>
</evidence>
<evidence type="ECO:0000256" key="7">
    <source>
        <dbReference type="ARBA" id="ARBA00022605"/>
    </source>
</evidence>
<keyword evidence="10 17" id="KW-0521">NADP</keyword>
<keyword evidence="12" id="KW-0520">NAD</keyword>
<keyword evidence="8 18" id="KW-0791">Threonine biosynthesis</keyword>
<dbReference type="SUPFAM" id="SSF51735">
    <property type="entry name" value="NAD(P)-binding Rossmann-fold domains"/>
    <property type="match status" value="1"/>
</dbReference>
<evidence type="ECO:0000256" key="13">
    <source>
        <dbReference type="ARBA" id="ARBA00023053"/>
    </source>
</evidence>
<keyword evidence="9" id="KW-0479">Metal-binding</keyword>
<evidence type="ECO:0000256" key="18">
    <source>
        <dbReference type="RuleBase" id="RU000579"/>
    </source>
</evidence>
<dbReference type="Gene3D" id="3.30.360.10">
    <property type="entry name" value="Dihydrodipicolinate Reductase, domain 2"/>
    <property type="match status" value="1"/>
</dbReference>
<dbReference type="InterPro" id="IPR036291">
    <property type="entry name" value="NAD(P)-bd_dom_sf"/>
</dbReference>
<dbReference type="PATRIC" id="fig|471514.4.peg.239"/>
<comment type="pathway">
    <text evidence="3 18">Amino-acid biosynthesis; L-methionine biosynthesis via de novo pathway; L-homoserine from L-aspartate: step 3/3.</text>
</comment>
<dbReference type="PROSITE" id="PS01042">
    <property type="entry name" value="HOMOSER_DHGENASE"/>
    <property type="match status" value="1"/>
</dbReference>
<feature type="binding site" evidence="17">
    <location>
        <position position="104"/>
    </location>
    <ligand>
        <name>NADPH</name>
        <dbReference type="ChEBI" id="CHEBI:57783"/>
    </ligand>
</feature>
<evidence type="ECO:0000313" key="22">
    <source>
        <dbReference type="Proteomes" id="UP000050482"/>
    </source>
</evidence>
<dbReference type="Pfam" id="PF00742">
    <property type="entry name" value="Homoserine_dh"/>
    <property type="match status" value="1"/>
</dbReference>
<dbReference type="GO" id="GO:0046872">
    <property type="term" value="F:metal ion binding"/>
    <property type="evidence" value="ECO:0007669"/>
    <property type="project" value="UniProtKB-KW"/>
</dbReference>
<proteinExistence type="inferred from homology"/>
<keyword evidence="22" id="KW-1185">Reference proteome</keyword>
<keyword evidence="13" id="KW-0915">Sodium</keyword>
<feature type="active site" description="Proton donor" evidence="16">
    <location>
        <position position="204"/>
    </location>
</feature>
<evidence type="ECO:0000256" key="17">
    <source>
        <dbReference type="PIRSR" id="PIRSR000098-2"/>
    </source>
</evidence>
<feature type="domain" description="ACT" evidence="20">
    <location>
        <begin position="348"/>
        <end position="422"/>
    </location>
</feature>
<dbReference type="SUPFAM" id="SSF55021">
    <property type="entry name" value="ACT-like"/>
    <property type="match status" value="1"/>
</dbReference>
<dbReference type="UniPathway" id="UPA00050">
    <property type="reaction ID" value="UER00063"/>
</dbReference>
<dbReference type="UniPathway" id="UPA00051">
    <property type="reaction ID" value="UER00465"/>
</dbReference>
<dbReference type="CDD" id="cd04881">
    <property type="entry name" value="ACT_HSDH-Hom"/>
    <property type="match status" value="1"/>
</dbReference>
<comment type="caution">
    <text evidence="21">The sequence shown here is derived from an EMBL/GenBank/DDBJ whole genome shotgun (WGS) entry which is preliminary data.</text>
</comment>
<dbReference type="Proteomes" id="UP000050482">
    <property type="component" value="Unassembled WGS sequence"/>
</dbReference>
<dbReference type="InterPro" id="IPR045865">
    <property type="entry name" value="ACT-like_dom_sf"/>
</dbReference>
<dbReference type="Gene3D" id="3.30.70.260">
    <property type="match status" value="1"/>
</dbReference>
<evidence type="ECO:0000256" key="10">
    <source>
        <dbReference type="ARBA" id="ARBA00022857"/>
    </source>
</evidence>
<dbReference type="NCBIfam" id="NF004976">
    <property type="entry name" value="PRK06349.1"/>
    <property type="match status" value="1"/>
</dbReference>
<dbReference type="GO" id="GO:0050661">
    <property type="term" value="F:NADP binding"/>
    <property type="evidence" value="ECO:0007669"/>
    <property type="project" value="InterPro"/>
</dbReference>
<protein>
    <recommendedName>
        <fullName evidence="6 18">Homoserine dehydrogenase</fullName>
        <ecNumber evidence="5 18">1.1.1.3</ecNumber>
    </recommendedName>
</protein>
<feature type="binding site" evidence="17">
    <location>
        <position position="189"/>
    </location>
    <ligand>
        <name>L-homoserine</name>
        <dbReference type="ChEBI" id="CHEBI:57476"/>
    </ligand>
</feature>
<evidence type="ECO:0000256" key="5">
    <source>
        <dbReference type="ARBA" id="ARBA00013213"/>
    </source>
</evidence>
<dbReference type="SUPFAM" id="SSF55347">
    <property type="entry name" value="Glyceraldehyde-3-phosphate dehydrogenase-like, C-terminal domain"/>
    <property type="match status" value="1"/>
</dbReference>
<dbReference type="PROSITE" id="PS51671">
    <property type="entry name" value="ACT"/>
    <property type="match status" value="1"/>
</dbReference>
<evidence type="ECO:0000256" key="9">
    <source>
        <dbReference type="ARBA" id="ARBA00022723"/>
    </source>
</evidence>
<dbReference type="OrthoDB" id="9808167at2"/>
<dbReference type="InterPro" id="IPR019811">
    <property type="entry name" value="HDH_CS"/>
</dbReference>
<dbReference type="GO" id="GO:0004412">
    <property type="term" value="F:homoserine dehydrogenase activity"/>
    <property type="evidence" value="ECO:0007669"/>
    <property type="project" value="UniProtKB-EC"/>
</dbReference>
<dbReference type="Pfam" id="PF01842">
    <property type="entry name" value="ACT"/>
    <property type="match status" value="1"/>
</dbReference>
<reference evidence="21 22" key="1">
    <citation type="submission" date="2015-09" db="EMBL/GenBank/DDBJ databases">
        <title>Draft genome sequence of Alicyclobacillus ferrooxydans DSM 22381.</title>
        <authorList>
            <person name="Hemp J."/>
        </authorList>
    </citation>
    <scope>NUCLEOTIDE SEQUENCE [LARGE SCALE GENOMIC DNA]</scope>
    <source>
        <strain evidence="21 22">TC-34</strain>
    </source>
</reference>
<dbReference type="Pfam" id="PF03447">
    <property type="entry name" value="NAD_binding_3"/>
    <property type="match status" value="1"/>
</dbReference>
<dbReference type="InterPro" id="IPR005106">
    <property type="entry name" value="Asp/hSer_DH_NAD-bd"/>
</dbReference>
<comment type="pathway">
    <text evidence="2 18">Amino-acid biosynthesis; L-threonine biosynthesis; L-threonine from L-aspartate: step 3/5.</text>
</comment>
<evidence type="ECO:0000313" key="21">
    <source>
        <dbReference type="EMBL" id="KPV45586.1"/>
    </source>
</evidence>
<dbReference type="GO" id="GO:0009088">
    <property type="term" value="P:threonine biosynthetic process"/>
    <property type="evidence" value="ECO:0007669"/>
    <property type="project" value="UniProtKB-UniPathway"/>
</dbReference>
<keyword evidence="11 18" id="KW-0560">Oxidoreductase</keyword>
<gene>
    <name evidence="21" type="ORF">AN477_01260</name>
</gene>
<dbReference type="RefSeq" id="WP_054967364.1">
    <property type="nucleotide sequence ID" value="NZ_LJCO01000008.1"/>
</dbReference>
<comment type="catalytic activity">
    <reaction evidence="15">
        <text>L-homoserine + NADP(+) = L-aspartate 4-semialdehyde + NADPH + H(+)</text>
        <dbReference type="Rhea" id="RHEA:15761"/>
        <dbReference type="ChEBI" id="CHEBI:15378"/>
        <dbReference type="ChEBI" id="CHEBI:57476"/>
        <dbReference type="ChEBI" id="CHEBI:57783"/>
        <dbReference type="ChEBI" id="CHEBI:58349"/>
        <dbReference type="ChEBI" id="CHEBI:537519"/>
        <dbReference type="EC" id="1.1.1.3"/>
    </reaction>
    <physiologicalReaction direction="right-to-left" evidence="15">
        <dbReference type="Rhea" id="RHEA:15763"/>
    </physiologicalReaction>
</comment>
<dbReference type="EC" id="1.1.1.3" evidence="5 18"/>
<comment type="similarity">
    <text evidence="4 19">Belongs to the homoserine dehydrogenase family.</text>
</comment>
<keyword evidence="14 18" id="KW-0486">Methionine biosynthesis</keyword>
<dbReference type="STRING" id="471514.AN477_01260"/>
<evidence type="ECO:0000259" key="20">
    <source>
        <dbReference type="PROSITE" id="PS51671"/>
    </source>
</evidence>
<dbReference type="PIRSF" id="PIRSF000098">
    <property type="entry name" value="Homoser_dehydrog"/>
    <property type="match status" value="1"/>
</dbReference>
<dbReference type="FunFam" id="3.40.50.720:FF:000062">
    <property type="entry name" value="Homoserine dehydrogenase"/>
    <property type="match status" value="1"/>
</dbReference>
<evidence type="ECO:0000256" key="15">
    <source>
        <dbReference type="ARBA" id="ARBA00048841"/>
    </source>
</evidence>
<name>A0A0P9CS04_9BACL</name>
<evidence type="ECO:0000256" key="8">
    <source>
        <dbReference type="ARBA" id="ARBA00022697"/>
    </source>
</evidence>
<dbReference type="EMBL" id="LJCO01000008">
    <property type="protein sequence ID" value="KPV45586.1"/>
    <property type="molecule type" value="Genomic_DNA"/>
</dbReference>
<dbReference type="PANTHER" id="PTHR43331:SF1">
    <property type="entry name" value="HOMOSERINE DEHYDROGENASE"/>
    <property type="match status" value="1"/>
</dbReference>
<evidence type="ECO:0000256" key="4">
    <source>
        <dbReference type="ARBA" id="ARBA00006753"/>
    </source>
</evidence>
<evidence type="ECO:0000256" key="6">
    <source>
        <dbReference type="ARBA" id="ARBA00013376"/>
    </source>
</evidence>
<dbReference type="PANTHER" id="PTHR43331">
    <property type="entry name" value="HOMOSERINE DEHYDROGENASE"/>
    <property type="match status" value="1"/>
</dbReference>
<dbReference type="InterPro" id="IPR001342">
    <property type="entry name" value="HDH_cat"/>
</dbReference>
<evidence type="ECO:0000256" key="12">
    <source>
        <dbReference type="ARBA" id="ARBA00023027"/>
    </source>
</evidence>
<evidence type="ECO:0000256" key="14">
    <source>
        <dbReference type="ARBA" id="ARBA00023167"/>
    </source>
</evidence>
<dbReference type="FunFam" id="3.30.360.10:FF:000005">
    <property type="entry name" value="Homoserine dehydrogenase"/>
    <property type="match status" value="1"/>
</dbReference>
<evidence type="ECO:0000256" key="1">
    <source>
        <dbReference type="ARBA" id="ARBA00001920"/>
    </source>
</evidence>